<proteinExistence type="predicted"/>
<organism evidence="1 2">
    <name type="scientific">Sitophilus oryzae</name>
    <name type="common">Rice weevil</name>
    <name type="synonym">Curculio oryzae</name>
    <dbReference type="NCBI Taxonomy" id="7048"/>
    <lineage>
        <taxon>Eukaryota</taxon>
        <taxon>Metazoa</taxon>
        <taxon>Ecdysozoa</taxon>
        <taxon>Arthropoda</taxon>
        <taxon>Hexapoda</taxon>
        <taxon>Insecta</taxon>
        <taxon>Pterygota</taxon>
        <taxon>Neoptera</taxon>
        <taxon>Endopterygota</taxon>
        <taxon>Coleoptera</taxon>
        <taxon>Polyphaga</taxon>
        <taxon>Cucujiformia</taxon>
        <taxon>Curculionidae</taxon>
        <taxon>Dryophthorinae</taxon>
        <taxon>Sitophilus</taxon>
    </lineage>
</organism>
<dbReference type="PANTHER" id="PTHR47510:SF3">
    <property type="entry name" value="ENDO_EXONUCLEASE_PHOSPHATASE DOMAIN-CONTAINING PROTEIN"/>
    <property type="match status" value="1"/>
</dbReference>
<dbReference type="GeneID" id="115876163"/>
<evidence type="ECO:0000313" key="2">
    <source>
        <dbReference type="RefSeq" id="XP_030747707.1"/>
    </source>
</evidence>
<protein>
    <submittedName>
        <fullName evidence="2">Uncharacterized protein LOC115876163</fullName>
    </submittedName>
</protein>
<dbReference type="RefSeq" id="XP_030747707.1">
    <property type="nucleotide sequence ID" value="XM_030891847.1"/>
</dbReference>
<name>A0A6J2X916_SITOR</name>
<dbReference type="AlphaFoldDB" id="A0A6J2X916"/>
<evidence type="ECO:0000313" key="1">
    <source>
        <dbReference type="Proteomes" id="UP000504635"/>
    </source>
</evidence>
<feature type="non-terminal residue" evidence="2">
    <location>
        <position position="449"/>
    </location>
</feature>
<gene>
    <name evidence="2" type="primary">LOC115876163</name>
</gene>
<accession>A0A6J2X916</accession>
<dbReference type="OrthoDB" id="7701049at2759"/>
<dbReference type="Proteomes" id="UP000504635">
    <property type="component" value="Unplaced"/>
</dbReference>
<sequence length="449" mass="52067">MYSLEVLLSEKFLVLGDYNMPDFLDVNNFSAKKQLVTEFQSFYNLKQCNSVCNSLNRILDLVFSNFDCVIVRDNNPLVAEDLYHPALHITFEVDIKSKKFVQNRNVKRYNFRKANYIELYNSILETDWSFLNMCEDLDMAMDLFYQKVYSVFDLHVPLYRDYKRKYPKWYGSELINNIKLKSYNLRKYKQTNLNIYLVEYKNLRKNIKLQIDMAYKNYLSNIQNSIHDDPNVFWSYINAKKDCTRIPGKMTYADQELDTPGSIVNAFADYFGSVYRTPSVQALNGKYEGNTSGDIFSMFFLDSKDVEMAIKKLKPKLTSGYDNVPAFIVRDCGNVFANPLKTIFNISLRLGTFPTIWKTARVCPIFKNGDVSDVTSYRPVALLSSFAKVFEIALHGRIYSATRNLLSPYQHGFVANKSTVTNLVTLSQFLSNALDNNYQVDVIYTDISK</sequence>
<dbReference type="PANTHER" id="PTHR47510">
    <property type="entry name" value="REVERSE TRANSCRIPTASE DOMAIN-CONTAINING PROTEIN"/>
    <property type="match status" value="1"/>
</dbReference>
<dbReference type="InParanoid" id="A0A6J2X916"/>
<keyword evidence="1" id="KW-1185">Reference proteome</keyword>
<reference evidence="2" key="1">
    <citation type="submission" date="2025-08" db="UniProtKB">
        <authorList>
            <consortium name="RefSeq"/>
        </authorList>
    </citation>
    <scope>IDENTIFICATION</scope>
    <source>
        <tissue evidence="2">Gonads</tissue>
    </source>
</reference>
<dbReference type="KEGG" id="soy:115876163"/>